<dbReference type="InterPro" id="IPR036291">
    <property type="entry name" value="NAD(P)-bd_dom_sf"/>
</dbReference>
<protein>
    <recommendedName>
        <fullName evidence="1">Saccharopine dehydrogenase NADP binding domain-containing protein</fullName>
    </recommendedName>
</protein>
<dbReference type="EMBL" id="JACHIW010000002">
    <property type="protein sequence ID" value="MBB5158991.1"/>
    <property type="molecule type" value="Genomic_DNA"/>
</dbReference>
<dbReference type="Gene3D" id="3.40.50.720">
    <property type="entry name" value="NAD(P)-binding Rossmann-like Domain"/>
    <property type="match status" value="1"/>
</dbReference>
<feature type="domain" description="Saccharopine dehydrogenase NADP binding" evidence="1">
    <location>
        <begin position="31"/>
        <end position="81"/>
    </location>
</feature>
<evidence type="ECO:0000313" key="2">
    <source>
        <dbReference type="EMBL" id="MBB5158991.1"/>
    </source>
</evidence>
<dbReference type="InterPro" id="IPR005097">
    <property type="entry name" value="Sacchrp_dh_NADP-bd"/>
</dbReference>
<proteinExistence type="predicted"/>
<dbReference type="SUPFAM" id="SSF51735">
    <property type="entry name" value="NAD(P)-binding Rossmann-fold domains"/>
    <property type="match status" value="1"/>
</dbReference>
<dbReference type="AlphaFoldDB" id="A0A840QFX9"/>
<gene>
    <name evidence="2" type="ORF">BJ970_006590</name>
</gene>
<accession>A0A840QFX9</accession>
<keyword evidence="3" id="KW-1185">Reference proteome</keyword>
<reference evidence="2 3" key="1">
    <citation type="submission" date="2020-08" db="EMBL/GenBank/DDBJ databases">
        <title>Sequencing the genomes of 1000 actinobacteria strains.</title>
        <authorList>
            <person name="Klenk H.-P."/>
        </authorList>
    </citation>
    <scope>NUCLEOTIDE SEQUENCE [LARGE SCALE GENOMIC DNA]</scope>
    <source>
        <strain evidence="2 3">DSM 45584</strain>
    </source>
</reference>
<evidence type="ECO:0000259" key="1">
    <source>
        <dbReference type="Pfam" id="PF03435"/>
    </source>
</evidence>
<sequence>MIALLGASGAVGGHVLAGLRARGLDVRTGSRQSGVDIRDDRSLAAFIDGARLVINCAGPSHDTAARVARAAVRVGADYVDAGGDSDDAMVDAGDRTVLFAAGASPGLSGLLPRWLAGGFDEVRSLTAYSGVLDRFTWAGAEDFLSGTTEPGAAWREGRRRSGALSREHDVLLPYFERPVVALPFLDRENEATARQLSLVDGQWYSVVENGHLLRALDRASGLPRERAVAAIRDAAALDVAGRSPHAILLIQLDGVRDRAPFTRTVAVRADSVAALTAAVTVAAAVAVLSGEVPPGANRAGEVLPASVVENIAGSGLTVSDASIAELAPAEEGVL</sequence>
<dbReference type="RefSeq" id="WP_184731133.1">
    <property type="nucleotide sequence ID" value="NZ_JACHIW010000002.1"/>
</dbReference>
<evidence type="ECO:0000313" key="3">
    <source>
        <dbReference type="Proteomes" id="UP000584374"/>
    </source>
</evidence>
<dbReference type="Pfam" id="PF03435">
    <property type="entry name" value="Sacchrp_dh_NADP"/>
    <property type="match status" value="1"/>
</dbReference>
<comment type="caution">
    <text evidence="2">The sequence shown here is derived from an EMBL/GenBank/DDBJ whole genome shotgun (WGS) entry which is preliminary data.</text>
</comment>
<dbReference type="PANTHER" id="PTHR43781">
    <property type="entry name" value="SACCHAROPINE DEHYDROGENASE"/>
    <property type="match status" value="1"/>
</dbReference>
<dbReference type="Proteomes" id="UP000584374">
    <property type="component" value="Unassembled WGS sequence"/>
</dbReference>
<organism evidence="2 3">
    <name type="scientific">Saccharopolyspora phatthalungensis</name>
    <dbReference type="NCBI Taxonomy" id="664693"/>
    <lineage>
        <taxon>Bacteria</taxon>
        <taxon>Bacillati</taxon>
        <taxon>Actinomycetota</taxon>
        <taxon>Actinomycetes</taxon>
        <taxon>Pseudonocardiales</taxon>
        <taxon>Pseudonocardiaceae</taxon>
        <taxon>Saccharopolyspora</taxon>
    </lineage>
</organism>
<name>A0A840QFX9_9PSEU</name>
<dbReference type="PANTHER" id="PTHR43781:SF1">
    <property type="entry name" value="SACCHAROPINE DEHYDROGENASE"/>
    <property type="match status" value="1"/>
</dbReference>